<proteinExistence type="predicted"/>
<dbReference type="CDD" id="cd01026">
    <property type="entry name" value="TOPRIM_OLD"/>
    <property type="match status" value="1"/>
</dbReference>
<dbReference type="InterPro" id="IPR051396">
    <property type="entry name" value="Bact_Antivir_Def_Nuclease"/>
</dbReference>
<dbReference type="InterPro" id="IPR034139">
    <property type="entry name" value="TOPRIM_OLD"/>
</dbReference>
<evidence type="ECO:0000313" key="3">
    <source>
        <dbReference type="EMBL" id="QKG80479.1"/>
    </source>
</evidence>
<dbReference type="InterPro" id="IPR027417">
    <property type="entry name" value="P-loop_NTPase"/>
</dbReference>
<sequence>MYISELKLWNFRKYGQDEWNLEKPHLVVPFNSGTNVLIGENDSGKTAIIDAIKLVLKTHAYEWIKVEKEDFYENSDKLRIEIIFRGLKDEEAKNFTEWLGWEGEGDYAKPVLRLILYVEQKNERILPYEVKAGMGETGYSLNAEARDYLKSTYLKALRDADNELIAKRNSRLSQILQGHELFKKKEGGEKHEFEKWLIETNEKIRNWFNDANSKNGIKSNKEQIKDVIDNFLQAFIDDKIGSELKLSDPEIKAILEKISLEIEGAKNLGLGTMNRLYMAAELLHLKKDWNGLKLALVEELEAHLHPQAQMKVIEALQKERDIQFILTTHSPNLASKVDIQNLIICKDKDVYSLSDDKTKLYKSDYKFLKRFLDVTKSNLFFAKGVIIVEGMSEEIIIPEIAKKLGYDLTKHEVSIVNVGSTAYLHFAKIFLRNDGKELNIPVSVVTDLDVRPIDNGTFEEEKENQRRQCIKESFEAFNDTTVKLLIAKQWTLEWCLYKSKYLSKFFKESVSEVHSGTEEFKKDGDNFKPEFESKFIDKLAKKSGTSSIDKVAIAGVLAEKISVDNTLIISEDDEFIKYIIDAIKHACRIQNGN</sequence>
<dbReference type="Pfam" id="PF20469">
    <property type="entry name" value="OLD-like_TOPRIM"/>
    <property type="match status" value="1"/>
</dbReference>
<dbReference type="PANTHER" id="PTHR43581">
    <property type="entry name" value="ATP/GTP PHOSPHATASE"/>
    <property type="match status" value="1"/>
</dbReference>
<protein>
    <submittedName>
        <fullName evidence="3">AAA family ATPase</fullName>
    </submittedName>
</protein>
<evidence type="ECO:0000259" key="1">
    <source>
        <dbReference type="Pfam" id="PF13175"/>
    </source>
</evidence>
<name>A0A7D4BKU9_9BACT</name>
<accession>A0A7D4BKU9</accession>
<keyword evidence="4" id="KW-1185">Reference proteome</keyword>
<dbReference type="InterPro" id="IPR041685">
    <property type="entry name" value="AAA_GajA/Old/RecF-like"/>
</dbReference>
<dbReference type="EMBL" id="CP041345">
    <property type="protein sequence ID" value="QKG80479.1"/>
    <property type="molecule type" value="Genomic_DNA"/>
</dbReference>
<reference evidence="3 4" key="1">
    <citation type="submission" date="2019-07" db="EMBL/GenBank/DDBJ databases">
        <title>Thalassofilum flectens gen. nov., sp. nov., a novel moderate thermophilic anaerobe from a shallow sea hot spring in Kunashir Island (Russia), representing a new family in the order Bacteroidales, and proposal of Thalassofilacea fam. nov.</title>
        <authorList>
            <person name="Kochetkova T.V."/>
            <person name="Podosokorskaya O.A."/>
            <person name="Novikov A."/>
            <person name="Elcheninov A.G."/>
            <person name="Toshchakov S.V."/>
            <person name="Kublanov I.V."/>
        </authorList>
    </citation>
    <scope>NUCLEOTIDE SEQUENCE [LARGE SCALE GENOMIC DNA]</scope>
    <source>
        <strain evidence="3 4">38-H</strain>
    </source>
</reference>
<dbReference type="AlphaFoldDB" id="A0A7D4BKU9"/>
<evidence type="ECO:0000259" key="2">
    <source>
        <dbReference type="Pfam" id="PF20469"/>
    </source>
</evidence>
<dbReference type="Pfam" id="PF13175">
    <property type="entry name" value="AAA_15"/>
    <property type="match status" value="1"/>
</dbReference>
<dbReference type="PANTHER" id="PTHR43581:SF4">
    <property type="entry name" value="ATP_GTP PHOSPHATASE"/>
    <property type="match status" value="1"/>
</dbReference>
<dbReference type="Gene3D" id="3.40.50.300">
    <property type="entry name" value="P-loop containing nucleotide triphosphate hydrolases"/>
    <property type="match status" value="1"/>
</dbReference>
<dbReference type="Proteomes" id="UP000500961">
    <property type="component" value="Chromosome"/>
</dbReference>
<dbReference type="KEGG" id="ttz:FHG85_09445"/>
<dbReference type="RefSeq" id="WP_173075231.1">
    <property type="nucleotide sequence ID" value="NZ_CP041345.1"/>
</dbReference>
<evidence type="ECO:0000313" key="4">
    <source>
        <dbReference type="Proteomes" id="UP000500961"/>
    </source>
</evidence>
<feature type="domain" description="Endonuclease GajA/Old nuclease/RecF-like AAA" evidence="1">
    <location>
        <begin position="1"/>
        <end position="334"/>
    </location>
</feature>
<dbReference type="SUPFAM" id="SSF52540">
    <property type="entry name" value="P-loop containing nucleoside triphosphate hydrolases"/>
    <property type="match status" value="1"/>
</dbReference>
<gene>
    <name evidence="3" type="ORF">FHG85_09445</name>
</gene>
<organism evidence="3 4">
    <name type="scientific">Tenuifilum thalassicum</name>
    <dbReference type="NCBI Taxonomy" id="2590900"/>
    <lineage>
        <taxon>Bacteria</taxon>
        <taxon>Pseudomonadati</taxon>
        <taxon>Bacteroidota</taxon>
        <taxon>Bacteroidia</taxon>
        <taxon>Bacteroidales</taxon>
        <taxon>Tenuifilaceae</taxon>
        <taxon>Tenuifilum</taxon>
    </lineage>
</organism>
<feature type="domain" description="OLD protein-like TOPRIM" evidence="2">
    <location>
        <begin position="380"/>
        <end position="449"/>
    </location>
</feature>